<dbReference type="InterPro" id="IPR051130">
    <property type="entry name" value="Mito_struct-func_regulator"/>
</dbReference>
<evidence type="ECO:0000313" key="4">
    <source>
        <dbReference type="EMBL" id="CAI3996576.1"/>
    </source>
</evidence>
<name>A0A9P1G204_9DINO</name>
<dbReference type="Pfam" id="PF03109">
    <property type="entry name" value="ABC1"/>
    <property type="match status" value="2"/>
</dbReference>
<dbReference type="Proteomes" id="UP001152797">
    <property type="component" value="Unassembled WGS sequence"/>
</dbReference>
<feature type="compositionally biased region" description="Acidic residues" evidence="2">
    <location>
        <begin position="1"/>
        <end position="10"/>
    </location>
</feature>
<dbReference type="SUPFAM" id="SSF47473">
    <property type="entry name" value="EF-hand"/>
    <property type="match status" value="1"/>
</dbReference>
<evidence type="ECO:0000313" key="6">
    <source>
        <dbReference type="Proteomes" id="UP001152797"/>
    </source>
</evidence>
<dbReference type="OrthoDB" id="418984at2759"/>
<dbReference type="InterPro" id="IPR011992">
    <property type="entry name" value="EF-hand-dom_pair"/>
</dbReference>
<keyword evidence="6" id="KW-1185">Reference proteome</keyword>
<comment type="caution">
    <text evidence="4">The sequence shown here is derived from an EMBL/GenBank/DDBJ whole genome shotgun (WGS) entry which is preliminary data.</text>
</comment>
<keyword evidence="5" id="KW-0808">Transferase</keyword>
<keyword evidence="5" id="KW-0418">Kinase</keyword>
<sequence>MQISEVEEASAEVLPPATKSEEKFEGVNQAPPSPYERRKPVLELLEDPEIQAICKEMGIDMETMKKKPEFVEDDWAWWAWKNEDSSAGKLLTVFPDDEIKQVFFDDNVHHSDPRIIDCRYPDGSQVAPIDSIDKLCCKVNSVEAIIDDEYFLRKLQICHGGNLLINSSLIDFQHQITEAEEQKAALQKDIKALQLQLKSITEENHRMKILHRVDVENEVQLRDFLTQHNCPLDSFGIDGFRKVSDLYGELEQGRCCLELDIDKKPVLIREMIFLKVLYKVSRVIDTSVVSVGVLGHISRDPKQVARLAELISKHDFPRLLQSLSNRSSALPPDFFPSWIRRAGGYFPKFAQVLSVRADLIDDPQVLAGFARCLEDMPSRSCRDVQQLLPEEVQQVARGLGDALNAGTIAQVHSLNLQGLPLVLKVTFPDTRQRFETDFRLFEHAHTILKALKLHDDEKAKIVASMFDAVDKSRRTVLKEFDLRAEAQAMRVASDLLVEWDEPYHRWQVAMVRIVEQRGQQIPHEARALLQMAMERTRTWKVAIPEAVDGYVEEHFLVMTWAGGDSLHQLTSSPEPQAPQEACMVFLSLVVPFLGWLLLCRSSNGLAHVDPHLGNFRWDSDTLWVLDWGSTVRLEEEKRQALALLVGCLAADADDETVADVARRFGIAGQDHDVARVIRGLFNASCRRAAAEVLEEAVADDLLANMQDDIVPVVRCLAILGGILKMMQQRIREEHHADIPLSLASLVLLEQTFYGCNSALPHRPHRPHAHIVAPTVAAALGMAARHAGRWHCSAWCVPRSRASLTSRRTRHTRPRSTQRRAWFGKSNQEKFESYVGQCSNYTERQLVCLPPRWRTLLKGIKAGLQIPSLVSAVQILYDDIMPLRMGSDLLSRQLDSKVREATARISSDIPDGDLFAHRELFDTIDADGSGVIKKSELDAFNSAVLLGPNGQKAHESVMNSLQKIITGLYEADQRVIDFPEFLEGAGRLICEDCGEPLTQEQTRRILEDLMPSEGRSEAQSDSKHDQRFDEIVKFIRDWEAEGTHLTANGRLGKVLEGSFAAAQDEEVVAALRFVYNDIAPFRIAGELIFGIVSRNFLPGVVKGLKESSFEAIDKFFEAGLEVNLSKCITEEAPPAFNPEAQTQRSLATEAYPIPCKVQQFEATFTITDPKNFQSIDQKEFQQQKDILAKIGLPTGKNFTTERKEMSGGKITHFWRWDKLAAWEATALNPALKSDQTGVNVAEVVDKVFGNHPYREVYENLLLQMFETFVAKKLCGGFSGSMVIRVRVLEI</sequence>
<feature type="domain" description="ABC1 atypical kinase-like" evidence="3">
    <location>
        <begin position="402"/>
        <end position="496"/>
    </location>
</feature>
<evidence type="ECO:0000259" key="3">
    <source>
        <dbReference type="Pfam" id="PF03109"/>
    </source>
</evidence>
<evidence type="ECO:0000256" key="1">
    <source>
        <dbReference type="SAM" id="Coils"/>
    </source>
</evidence>
<dbReference type="GO" id="GO:0016301">
    <property type="term" value="F:kinase activity"/>
    <property type="evidence" value="ECO:0007669"/>
    <property type="project" value="UniProtKB-KW"/>
</dbReference>
<dbReference type="SUPFAM" id="SSF56112">
    <property type="entry name" value="Protein kinase-like (PK-like)"/>
    <property type="match status" value="1"/>
</dbReference>
<feature type="coiled-coil region" evidence="1">
    <location>
        <begin position="169"/>
        <end position="210"/>
    </location>
</feature>
<evidence type="ECO:0000256" key="2">
    <source>
        <dbReference type="SAM" id="MobiDB-lite"/>
    </source>
</evidence>
<dbReference type="PANTHER" id="PTHR43173">
    <property type="entry name" value="ABC1 FAMILY PROTEIN"/>
    <property type="match status" value="1"/>
</dbReference>
<dbReference type="EMBL" id="CAMXCT030002223">
    <property type="protein sequence ID" value="CAL4783888.1"/>
    <property type="molecule type" value="Genomic_DNA"/>
</dbReference>
<protein>
    <submittedName>
        <fullName evidence="5">ABC1 atypical kinase-like domain-containing protein</fullName>
    </submittedName>
</protein>
<gene>
    <name evidence="4" type="ORF">C1SCF055_LOCUS23040</name>
</gene>
<dbReference type="EMBL" id="CAMXCT010002223">
    <property type="protein sequence ID" value="CAI3996576.1"/>
    <property type="molecule type" value="Genomic_DNA"/>
</dbReference>
<reference evidence="5 6" key="2">
    <citation type="submission" date="2024-05" db="EMBL/GenBank/DDBJ databases">
        <authorList>
            <person name="Chen Y."/>
            <person name="Shah S."/>
            <person name="Dougan E. K."/>
            <person name="Thang M."/>
            <person name="Chan C."/>
        </authorList>
    </citation>
    <scope>NUCLEOTIDE SEQUENCE [LARGE SCALE GENOMIC DNA]</scope>
</reference>
<feature type="domain" description="ABC1 atypical kinase-like" evidence="3">
    <location>
        <begin position="523"/>
        <end position="655"/>
    </location>
</feature>
<reference evidence="4" key="1">
    <citation type="submission" date="2022-10" db="EMBL/GenBank/DDBJ databases">
        <authorList>
            <person name="Chen Y."/>
            <person name="Dougan E. K."/>
            <person name="Chan C."/>
            <person name="Rhodes N."/>
            <person name="Thang M."/>
        </authorList>
    </citation>
    <scope>NUCLEOTIDE SEQUENCE</scope>
</reference>
<accession>A0A9P1G204</accession>
<keyword evidence="1" id="KW-0175">Coiled coil</keyword>
<dbReference type="InterPro" id="IPR011009">
    <property type="entry name" value="Kinase-like_dom_sf"/>
</dbReference>
<dbReference type="Gene3D" id="1.10.238.10">
    <property type="entry name" value="EF-hand"/>
    <property type="match status" value="1"/>
</dbReference>
<organism evidence="4">
    <name type="scientific">Cladocopium goreaui</name>
    <dbReference type="NCBI Taxonomy" id="2562237"/>
    <lineage>
        <taxon>Eukaryota</taxon>
        <taxon>Sar</taxon>
        <taxon>Alveolata</taxon>
        <taxon>Dinophyceae</taxon>
        <taxon>Suessiales</taxon>
        <taxon>Symbiodiniaceae</taxon>
        <taxon>Cladocopium</taxon>
    </lineage>
</organism>
<feature type="region of interest" description="Disordered" evidence="2">
    <location>
        <begin position="1"/>
        <end position="36"/>
    </location>
</feature>
<proteinExistence type="predicted"/>
<evidence type="ECO:0000313" key="5">
    <source>
        <dbReference type="EMBL" id="CAL4783888.1"/>
    </source>
</evidence>
<dbReference type="EMBL" id="CAMXCT020002223">
    <property type="protein sequence ID" value="CAL1149951.1"/>
    <property type="molecule type" value="Genomic_DNA"/>
</dbReference>
<dbReference type="InterPro" id="IPR004147">
    <property type="entry name" value="ABC1_dom"/>
</dbReference>
<dbReference type="PANTHER" id="PTHR43173:SF19">
    <property type="entry name" value="AARF DOMAIN-CONTAINING PROTEIN KINASE 1"/>
    <property type="match status" value="1"/>
</dbReference>